<dbReference type="PROSITE" id="PS00213">
    <property type="entry name" value="LIPOCALIN"/>
    <property type="match status" value="1"/>
</dbReference>
<keyword evidence="3" id="KW-1185">Reference proteome</keyword>
<evidence type="ECO:0000313" key="2">
    <source>
        <dbReference type="Ensembl" id="ENSONIP00000035818.1"/>
    </source>
</evidence>
<dbReference type="Gene3D" id="2.40.128.20">
    <property type="match status" value="1"/>
</dbReference>
<dbReference type="SUPFAM" id="SSF50814">
    <property type="entry name" value="Lipocalins"/>
    <property type="match status" value="1"/>
</dbReference>
<accession>A0A669BJB4</accession>
<reference evidence="2" key="2">
    <citation type="submission" date="2025-08" db="UniProtKB">
        <authorList>
            <consortium name="Ensembl"/>
        </authorList>
    </citation>
    <scope>IDENTIFICATION</scope>
</reference>
<proteinExistence type="predicted"/>
<reference evidence="3" key="1">
    <citation type="submission" date="2012-01" db="EMBL/GenBank/DDBJ databases">
        <title>The Genome Sequence of Oreochromis niloticus (Nile Tilapia).</title>
        <authorList>
            <consortium name="Broad Institute Genome Assembly Team"/>
            <consortium name="Broad Institute Sequencing Platform"/>
            <person name="Di Palma F."/>
            <person name="Johnson J."/>
            <person name="Lander E.S."/>
            <person name="Lindblad-Toh K."/>
        </authorList>
    </citation>
    <scope>NUCLEOTIDE SEQUENCE [LARGE SCALE GENOMIC DNA]</scope>
</reference>
<evidence type="ECO:0000256" key="1">
    <source>
        <dbReference type="SAM" id="SignalP"/>
    </source>
</evidence>
<name>A0A669BJB4_ORENI</name>
<dbReference type="InterPro" id="IPR022272">
    <property type="entry name" value="Lipocalin_CS"/>
</dbReference>
<protein>
    <recommendedName>
        <fullName evidence="4">Lipocalin/cytosolic fatty-acid binding domain-containing protein</fullName>
    </recommendedName>
</protein>
<dbReference type="InParanoid" id="A0A669BJB4"/>
<feature type="signal peptide" evidence="1">
    <location>
        <begin position="1"/>
        <end position="19"/>
    </location>
</feature>
<dbReference type="InterPro" id="IPR012674">
    <property type="entry name" value="Calycin"/>
</dbReference>
<dbReference type="OMA" id="DNENGHV"/>
<organism evidence="2 3">
    <name type="scientific">Oreochromis niloticus</name>
    <name type="common">Nile tilapia</name>
    <name type="synonym">Tilapia nilotica</name>
    <dbReference type="NCBI Taxonomy" id="8128"/>
    <lineage>
        <taxon>Eukaryota</taxon>
        <taxon>Metazoa</taxon>
        <taxon>Chordata</taxon>
        <taxon>Craniata</taxon>
        <taxon>Vertebrata</taxon>
        <taxon>Euteleostomi</taxon>
        <taxon>Actinopterygii</taxon>
        <taxon>Neopterygii</taxon>
        <taxon>Teleostei</taxon>
        <taxon>Neoteleostei</taxon>
        <taxon>Acanthomorphata</taxon>
        <taxon>Ovalentaria</taxon>
        <taxon>Cichlomorphae</taxon>
        <taxon>Cichliformes</taxon>
        <taxon>Cichlidae</taxon>
        <taxon>African cichlids</taxon>
        <taxon>Pseudocrenilabrinae</taxon>
        <taxon>Oreochromini</taxon>
        <taxon>Oreochromis</taxon>
    </lineage>
</organism>
<dbReference type="Proteomes" id="UP000005207">
    <property type="component" value="Linkage group LG10"/>
</dbReference>
<evidence type="ECO:0008006" key="4">
    <source>
        <dbReference type="Google" id="ProtNLM"/>
    </source>
</evidence>
<feature type="chain" id="PRO_5025457286" description="Lipocalin/cytosolic fatty-acid binding domain-containing protein" evidence="1">
    <location>
        <begin position="20"/>
        <end position="135"/>
    </location>
</feature>
<dbReference type="AlphaFoldDB" id="A0A669BJB4"/>
<evidence type="ECO:0000313" key="3">
    <source>
        <dbReference type="Proteomes" id="UP000005207"/>
    </source>
</evidence>
<reference evidence="2" key="3">
    <citation type="submission" date="2025-09" db="UniProtKB">
        <authorList>
            <consortium name="Ensembl"/>
        </authorList>
    </citation>
    <scope>IDENTIFICATION</scope>
</reference>
<dbReference type="Ensembl" id="ENSONIT00000082570.1">
    <property type="protein sequence ID" value="ENSONIP00000035818.1"/>
    <property type="gene ID" value="ENSONIG00000029108.1"/>
</dbReference>
<sequence>MASLLTLLEVVLCSLMVSSSEILPQTDFDLQIAGKWHHIGLATNAERIINHKDNENGHVCDYPTTQWEFGFVIHHYNSTCRKMEKVTNKTDVPGKFRHISRSECTHTERKILLQFSLQTGVLPENIFILPKSGTA</sequence>
<keyword evidence="1" id="KW-0732">Signal</keyword>